<dbReference type="AlphaFoldDB" id="A0AA86MDT3"/>
<dbReference type="InterPro" id="IPR036390">
    <property type="entry name" value="WH_DNA-bd_sf"/>
</dbReference>
<dbReference type="Proteomes" id="UP000682928">
    <property type="component" value="Chromosome"/>
</dbReference>
<dbReference type="PRINTS" id="PR00039">
    <property type="entry name" value="HTHLYSR"/>
</dbReference>
<evidence type="ECO:0000256" key="1">
    <source>
        <dbReference type="ARBA" id="ARBA00009437"/>
    </source>
</evidence>
<feature type="domain" description="HTH lysR-type" evidence="5">
    <location>
        <begin position="24"/>
        <end position="81"/>
    </location>
</feature>
<dbReference type="Pfam" id="PF03466">
    <property type="entry name" value="LysR_substrate"/>
    <property type="match status" value="1"/>
</dbReference>
<evidence type="ECO:0000313" key="7">
    <source>
        <dbReference type="Proteomes" id="UP000682928"/>
    </source>
</evidence>
<evidence type="ECO:0000256" key="4">
    <source>
        <dbReference type="ARBA" id="ARBA00023163"/>
    </source>
</evidence>
<dbReference type="Gene3D" id="1.10.10.10">
    <property type="entry name" value="Winged helix-like DNA-binding domain superfamily/Winged helix DNA-binding domain"/>
    <property type="match status" value="1"/>
</dbReference>
<dbReference type="Gene3D" id="3.40.190.10">
    <property type="entry name" value="Periplasmic binding protein-like II"/>
    <property type="match status" value="2"/>
</dbReference>
<comment type="similarity">
    <text evidence="1">Belongs to the LysR transcriptional regulatory family.</text>
</comment>
<proteinExistence type="inferred from homology"/>
<dbReference type="NCBIfam" id="NF007439">
    <property type="entry name" value="PRK09986.1"/>
    <property type="match status" value="1"/>
</dbReference>
<dbReference type="SUPFAM" id="SSF53850">
    <property type="entry name" value="Periplasmic binding protein-like II"/>
    <property type="match status" value="1"/>
</dbReference>
<evidence type="ECO:0000256" key="3">
    <source>
        <dbReference type="ARBA" id="ARBA00023125"/>
    </source>
</evidence>
<dbReference type="PROSITE" id="PS50931">
    <property type="entry name" value="HTH_LYSR"/>
    <property type="match status" value="1"/>
</dbReference>
<dbReference type="InterPro" id="IPR000847">
    <property type="entry name" value="LysR_HTH_N"/>
</dbReference>
<dbReference type="Pfam" id="PF00126">
    <property type="entry name" value="HTH_1"/>
    <property type="match status" value="1"/>
</dbReference>
<accession>A0AA86MDT3</accession>
<keyword evidence="2" id="KW-0805">Transcription regulation</keyword>
<dbReference type="InterPro" id="IPR036388">
    <property type="entry name" value="WH-like_DNA-bd_sf"/>
</dbReference>
<dbReference type="PANTHER" id="PTHR30346">
    <property type="entry name" value="TRANSCRIPTIONAL DUAL REGULATOR HCAR-RELATED"/>
    <property type="match status" value="1"/>
</dbReference>
<dbReference type="GO" id="GO:0032993">
    <property type="term" value="C:protein-DNA complex"/>
    <property type="evidence" value="ECO:0007669"/>
    <property type="project" value="TreeGrafter"/>
</dbReference>
<keyword evidence="3" id="KW-0238">DNA-binding</keyword>
<keyword evidence="4" id="KW-0804">Transcription</keyword>
<dbReference type="InterPro" id="IPR005119">
    <property type="entry name" value="LysR_subst-bd"/>
</dbReference>
<name>A0AA86MDT3_9ENTR</name>
<dbReference type="GO" id="GO:0003677">
    <property type="term" value="F:DNA binding"/>
    <property type="evidence" value="ECO:0007669"/>
    <property type="project" value="UniProtKB-KW"/>
</dbReference>
<protein>
    <submittedName>
        <fullName evidence="6">LysR family transcriptional regulator</fullName>
    </submittedName>
</protein>
<sequence length="313" mass="35600">MWYVDTLNDPARRRVNLMEPLYKTDLKLLRYFLAVAEELHFGRAAARLNMSQPPLSFHIKELENQLGTQLFVRHSRSVVLTHAGKILLEESRRLLSHVNQALARVEQIGRGEAGRIELGVVGTALWGGMRNVLYRFLKDNPDVEVLFREKSPGSQQALLERRELDAGIWRMALDLPAGLTSRRVQQAAFLVALPDEHPLTARESIPLAMLRDEHFVTLPSVHSDWAFLQRVCQRAGFSPVIVREAVEPQTVLAMISMGMGVTLMADSYAQMQWPGVAFRPLEERIPADLYVVYEEKQVTPVLSRLLRTLTQRC</sequence>
<gene>
    <name evidence="6" type="ORF">ENKO_31730</name>
</gene>
<dbReference type="EMBL" id="AP024590">
    <property type="protein sequence ID" value="BCU56579.1"/>
    <property type="molecule type" value="Genomic_DNA"/>
</dbReference>
<organism evidence="6 7">
    <name type="scientific">Enterobacter kobei</name>
    <dbReference type="NCBI Taxonomy" id="208224"/>
    <lineage>
        <taxon>Bacteria</taxon>
        <taxon>Pseudomonadati</taxon>
        <taxon>Pseudomonadota</taxon>
        <taxon>Gammaproteobacteria</taxon>
        <taxon>Enterobacterales</taxon>
        <taxon>Enterobacteriaceae</taxon>
        <taxon>Enterobacter</taxon>
        <taxon>Enterobacter cloacae complex</taxon>
    </lineage>
</organism>
<dbReference type="SUPFAM" id="SSF46785">
    <property type="entry name" value="Winged helix' DNA-binding domain"/>
    <property type="match status" value="1"/>
</dbReference>
<evidence type="ECO:0000313" key="6">
    <source>
        <dbReference type="EMBL" id="BCU56579.1"/>
    </source>
</evidence>
<reference evidence="6" key="1">
    <citation type="submission" date="2021-04" db="EMBL/GenBank/DDBJ databases">
        <title>Difference and commonality of drug resistance evolution in various bacteria. and drug sensitivity profiles.</title>
        <authorList>
            <person name="Maeda T."/>
            <person name="Shibai A."/>
            <person name="Kawada K."/>
            <person name="Kotani H."/>
            <person name="Tarusawa Y."/>
            <person name="Tanabe K."/>
            <person name="Furusawa C."/>
        </authorList>
    </citation>
    <scope>NUCLEOTIDE SEQUENCE</scope>
    <source>
        <strain evidence="6">JCM 8580</strain>
    </source>
</reference>
<dbReference type="GO" id="GO:0003700">
    <property type="term" value="F:DNA-binding transcription factor activity"/>
    <property type="evidence" value="ECO:0007669"/>
    <property type="project" value="InterPro"/>
</dbReference>
<evidence type="ECO:0000259" key="5">
    <source>
        <dbReference type="PROSITE" id="PS50931"/>
    </source>
</evidence>
<dbReference type="PANTHER" id="PTHR30346:SF27">
    <property type="entry name" value="HTH-TYPE TRANSCRIPTIONAL REGULATOR XAPR"/>
    <property type="match status" value="1"/>
</dbReference>
<evidence type="ECO:0000256" key="2">
    <source>
        <dbReference type="ARBA" id="ARBA00023015"/>
    </source>
</evidence>
<dbReference type="FunFam" id="1.10.10.10:FF:000001">
    <property type="entry name" value="LysR family transcriptional regulator"/>
    <property type="match status" value="1"/>
</dbReference>